<evidence type="ECO:0000256" key="1">
    <source>
        <dbReference type="ARBA" id="ARBA00010515"/>
    </source>
</evidence>
<evidence type="ECO:0000256" key="4">
    <source>
        <dbReference type="ARBA" id="ARBA00022827"/>
    </source>
</evidence>
<comment type="caution">
    <text evidence="8">The sequence shown here is derived from an EMBL/GenBank/DDBJ whole genome shotgun (WGS) entry which is preliminary data.</text>
</comment>
<protein>
    <recommendedName>
        <fullName evidence="7">Alpha/beta hydrolase fold-3 domain-containing protein</fullName>
    </recommendedName>
</protein>
<keyword evidence="9" id="KW-1185">Reference proteome</keyword>
<proteinExistence type="inferred from homology"/>
<dbReference type="Pfam" id="PF00743">
    <property type="entry name" value="FMO-like"/>
    <property type="match status" value="1"/>
</dbReference>
<dbReference type="GO" id="GO:0004499">
    <property type="term" value="F:N,N-dimethylaniline monooxygenase activity"/>
    <property type="evidence" value="ECO:0007669"/>
    <property type="project" value="InterPro"/>
</dbReference>
<dbReference type="GO" id="GO:0050661">
    <property type="term" value="F:NADP binding"/>
    <property type="evidence" value="ECO:0007669"/>
    <property type="project" value="InterPro"/>
</dbReference>
<organism evidence="8 9">
    <name type="scientific">Rubrivirga marina</name>
    <dbReference type="NCBI Taxonomy" id="1196024"/>
    <lineage>
        <taxon>Bacteria</taxon>
        <taxon>Pseudomonadati</taxon>
        <taxon>Rhodothermota</taxon>
        <taxon>Rhodothermia</taxon>
        <taxon>Rhodothermales</taxon>
        <taxon>Rubricoccaceae</taxon>
        <taxon>Rubrivirga</taxon>
    </lineage>
</organism>
<dbReference type="InterPro" id="IPR029058">
    <property type="entry name" value="AB_hydrolase_fold"/>
</dbReference>
<evidence type="ECO:0000256" key="3">
    <source>
        <dbReference type="ARBA" id="ARBA00022801"/>
    </source>
</evidence>
<keyword evidence="5" id="KW-0560">Oxidoreductase</keyword>
<dbReference type="InterPro" id="IPR002168">
    <property type="entry name" value="Lipase_GDXG_HIS_AS"/>
</dbReference>
<gene>
    <name evidence="8" type="ORF">BSZ37_00335</name>
</gene>
<dbReference type="PROSITE" id="PS01173">
    <property type="entry name" value="LIPASE_GDXG_HIS"/>
    <property type="match status" value="1"/>
</dbReference>
<dbReference type="OrthoDB" id="9778740at2"/>
<name>A0A271IWB0_9BACT</name>
<evidence type="ECO:0000259" key="7">
    <source>
        <dbReference type="Pfam" id="PF07859"/>
    </source>
</evidence>
<dbReference type="GO" id="GO:0050660">
    <property type="term" value="F:flavin adenine dinucleotide binding"/>
    <property type="evidence" value="ECO:0007669"/>
    <property type="project" value="InterPro"/>
</dbReference>
<evidence type="ECO:0000256" key="2">
    <source>
        <dbReference type="ARBA" id="ARBA00022630"/>
    </source>
</evidence>
<dbReference type="PRINTS" id="PR00469">
    <property type="entry name" value="PNDRDTASEII"/>
</dbReference>
<dbReference type="Gene3D" id="3.40.50.1820">
    <property type="entry name" value="alpha/beta hydrolase"/>
    <property type="match status" value="1"/>
</dbReference>
<dbReference type="EMBL" id="MQWD01000001">
    <property type="protein sequence ID" value="PAP75005.1"/>
    <property type="molecule type" value="Genomic_DNA"/>
</dbReference>
<evidence type="ECO:0000256" key="5">
    <source>
        <dbReference type="ARBA" id="ARBA00023002"/>
    </source>
</evidence>
<dbReference type="Gene3D" id="3.50.50.60">
    <property type="entry name" value="FAD/NAD(P)-binding domain"/>
    <property type="match status" value="2"/>
</dbReference>
<comment type="similarity">
    <text evidence="1">Belongs to the 'GDXG' lipolytic enzyme family.</text>
</comment>
<evidence type="ECO:0000313" key="8">
    <source>
        <dbReference type="EMBL" id="PAP75005.1"/>
    </source>
</evidence>
<dbReference type="PANTHER" id="PTHR42877">
    <property type="entry name" value="L-ORNITHINE N(5)-MONOOXYGENASE-RELATED"/>
    <property type="match status" value="1"/>
</dbReference>
<dbReference type="GO" id="GO:0016787">
    <property type="term" value="F:hydrolase activity"/>
    <property type="evidence" value="ECO:0007669"/>
    <property type="project" value="UniProtKB-KW"/>
</dbReference>
<keyword evidence="2" id="KW-0285">Flavoprotein</keyword>
<evidence type="ECO:0000256" key="6">
    <source>
        <dbReference type="SAM" id="MobiDB-lite"/>
    </source>
</evidence>
<reference evidence="8 9" key="1">
    <citation type="submission" date="2016-11" db="EMBL/GenBank/DDBJ databases">
        <title>Study of marine rhodopsin-containing bacteria.</title>
        <authorList>
            <person name="Yoshizawa S."/>
            <person name="Kumagai Y."/>
            <person name="Kogure K."/>
        </authorList>
    </citation>
    <scope>NUCLEOTIDE SEQUENCE [LARGE SCALE GENOMIC DNA]</scope>
    <source>
        <strain evidence="8 9">SAORIC-28</strain>
    </source>
</reference>
<dbReference type="InterPro" id="IPR051209">
    <property type="entry name" value="FAD-bind_Monooxygenase_sf"/>
</dbReference>
<dbReference type="AlphaFoldDB" id="A0A271IWB0"/>
<feature type="region of interest" description="Disordered" evidence="6">
    <location>
        <begin position="483"/>
        <end position="507"/>
    </location>
</feature>
<dbReference type="Proteomes" id="UP000216339">
    <property type="component" value="Unassembled WGS sequence"/>
</dbReference>
<dbReference type="SUPFAM" id="SSF51905">
    <property type="entry name" value="FAD/NAD(P)-binding domain"/>
    <property type="match status" value="2"/>
</dbReference>
<feature type="domain" description="Alpha/beta hydrolase fold-3" evidence="7">
    <location>
        <begin position="624"/>
        <end position="826"/>
    </location>
</feature>
<keyword evidence="3" id="KW-0378">Hydrolase</keyword>
<dbReference type="PANTHER" id="PTHR42877:SF4">
    <property type="entry name" value="FAD_NAD(P)-BINDING DOMAIN-CONTAINING PROTEIN-RELATED"/>
    <property type="match status" value="1"/>
</dbReference>
<dbReference type="RefSeq" id="WP_095508631.1">
    <property type="nucleotide sequence ID" value="NZ_MQWD01000001.1"/>
</dbReference>
<evidence type="ECO:0000313" key="9">
    <source>
        <dbReference type="Proteomes" id="UP000216339"/>
    </source>
</evidence>
<keyword evidence="4" id="KW-0274">FAD</keyword>
<accession>A0A271IWB0</accession>
<dbReference type="InterPro" id="IPR036188">
    <property type="entry name" value="FAD/NAD-bd_sf"/>
</dbReference>
<dbReference type="Pfam" id="PF07859">
    <property type="entry name" value="Abhydrolase_3"/>
    <property type="match status" value="1"/>
</dbReference>
<dbReference type="InterPro" id="IPR020946">
    <property type="entry name" value="Flavin_mOase-like"/>
</dbReference>
<dbReference type="SUPFAM" id="SSF53474">
    <property type="entry name" value="alpha/beta-Hydrolases"/>
    <property type="match status" value="1"/>
</dbReference>
<dbReference type="InterPro" id="IPR013094">
    <property type="entry name" value="AB_hydrolase_3"/>
</dbReference>
<sequence>MSVPHHRVAVIGTGFAGIGAAVRLLREGVDDLVVLERADTVGGVWRDNTYPGAACDVQSHLYAFSFAPNPDWSRRYSRQPEIRAYLEDVAERFGVMPRVRFGHAVTEAAWDDAAARWRIETSGGDVTADVLVAAPGALAEPKLPDIPGLGGFAGEVMHTARWDESVALDGKRVAVVGTGASAIQVIPAIQPRVGEMIVYQRTPAWVIPRRDAPFGDATRRRFRERPGLQGLLRRTLFGYHEANGLPFRHPRLARQVERVMLRRLRQQVRDPELRRVLTPDYRLGCKRILLSDDYYPALTQPDVTVVDGALQTILPHATVGADGVERPTDVIVLATGFYVTDLPFARYVAGRDGRRLADVWGASPTAHLGTTVAGFPNFFLLQGPNTGLGHSSVVLMAEAQIEHVVGALRAMDARDLAAVEPKAEAQAAWVAEVDRMAEDTVWTAGGCASWYLDETGRNAALWPGSVPAFRRRVEPFDPDEYRLRPRWATSGDGQAGPPPSLREAPQTEPALGDRALGAAARAAARLPEAAQVALAGGPPPEVDGQRLDPAVHLALALHPRPNTVPLVRHDPATARAGYRRDVLGITGTPTRVGGVRDLWVEGDAGPLDARLYTPEHADGPPPLVVYLHGGGFVEGDLDTHDEPCRLLCRQAGHAVLSVAYRLAPEHPFPAAFDDAVGVFRWAQREAARLGANPDRVAVGGDSAGGTLAAGVAQATRADAPPVAQLLIYPATDHPTDRPSRRRFDGYLLPDGLRRAFFDVYTQGAVPEDDPRVSPLYGRLDGLAPAFVVTAGFDVLRDEGEAYARALKAAGTPTALYRQASLPHGFLHLAPISRGARRATVAAFRRWRWFVAEHAVAVPA</sequence>